<proteinExistence type="predicted"/>
<organism evidence="1">
    <name type="scientific">Odontella aurita</name>
    <dbReference type="NCBI Taxonomy" id="265563"/>
    <lineage>
        <taxon>Eukaryota</taxon>
        <taxon>Sar</taxon>
        <taxon>Stramenopiles</taxon>
        <taxon>Ochrophyta</taxon>
        <taxon>Bacillariophyta</taxon>
        <taxon>Mediophyceae</taxon>
        <taxon>Biddulphiophycidae</taxon>
        <taxon>Eupodiscales</taxon>
        <taxon>Odontellaceae</taxon>
        <taxon>Odontella</taxon>
    </lineage>
</organism>
<dbReference type="EMBL" id="HBKQ01016898">
    <property type="protein sequence ID" value="CAE2229522.1"/>
    <property type="molecule type" value="Transcribed_RNA"/>
</dbReference>
<dbReference type="AlphaFoldDB" id="A0A7S4MLA4"/>
<reference evidence="1" key="1">
    <citation type="submission" date="2021-01" db="EMBL/GenBank/DDBJ databases">
        <authorList>
            <person name="Corre E."/>
            <person name="Pelletier E."/>
            <person name="Niang G."/>
            <person name="Scheremetjew M."/>
            <person name="Finn R."/>
            <person name="Kale V."/>
            <person name="Holt S."/>
            <person name="Cochrane G."/>
            <person name="Meng A."/>
            <person name="Brown T."/>
            <person name="Cohen L."/>
        </authorList>
    </citation>
    <scope>NUCLEOTIDE SEQUENCE</scope>
    <source>
        <strain evidence="1">Isolate 1302-5</strain>
    </source>
</reference>
<name>A0A7S4MLA4_9STRA</name>
<sequence length="210" mass="21329">MYITPLLPGGGGGGEGMGGMGGGAGGDMGRGMGGGNMGGGRSTMGAVGGMRETSPAMQAAGAAAAALPRFADARAIPLAMRMPPVAPIHNLNLGGNRLMSGGVGGGPNAGGQTPMEIDDAKNAVSIYAGLPGVEDGMRTLVEHDLSSTSTYMKEHFPMAELGMLDLLPGPDSWDLVSNQLQGSMTIPECLRRVGYGYAYERRCTVMLRPG</sequence>
<protein>
    <submittedName>
        <fullName evidence="1">Uncharacterized protein</fullName>
    </submittedName>
</protein>
<evidence type="ECO:0000313" key="1">
    <source>
        <dbReference type="EMBL" id="CAE2229522.1"/>
    </source>
</evidence>
<gene>
    <name evidence="1" type="ORF">OAUR00152_LOCUS11398</name>
</gene>
<accession>A0A7S4MLA4</accession>